<keyword evidence="8" id="KW-1185">Reference proteome</keyword>
<dbReference type="InterPro" id="IPR036093">
    <property type="entry name" value="NAC_dom_sf"/>
</dbReference>
<comment type="caution">
    <text evidence="7">The sequence shown here is derived from an EMBL/GenBank/DDBJ whole genome shotgun (WGS) entry which is preliminary data.</text>
</comment>
<gene>
    <name evidence="7" type="ORF">K2173_020344</name>
</gene>
<reference evidence="7 8" key="1">
    <citation type="submission" date="2021-09" db="EMBL/GenBank/DDBJ databases">
        <title>Genomic insights and catalytic innovation underlie evolution of tropane alkaloids biosynthesis.</title>
        <authorList>
            <person name="Wang Y.-J."/>
            <person name="Tian T."/>
            <person name="Huang J.-P."/>
            <person name="Huang S.-X."/>
        </authorList>
    </citation>
    <scope>NUCLEOTIDE SEQUENCE [LARGE SCALE GENOMIC DNA]</scope>
    <source>
        <strain evidence="7">KIB-2018</strain>
        <tissue evidence="7">Leaf</tissue>
    </source>
</reference>
<dbReference type="Pfam" id="PF02365">
    <property type="entry name" value="NAM"/>
    <property type="match status" value="1"/>
</dbReference>
<feature type="region of interest" description="Disordered" evidence="5">
    <location>
        <begin position="344"/>
        <end position="389"/>
    </location>
</feature>
<evidence type="ECO:0000313" key="7">
    <source>
        <dbReference type="EMBL" id="KAJ8775340.1"/>
    </source>
</evidence>
<name>A0AAV8UAG2_9ROSI</name>
<feature type="compositionally biased region" description="Polar residues" evidence="5">
    <location>
        <begin position="344"/>
        <end position="383"/>
    </location>
</feature>
<keyword evidence="2" id="KW-0238">DNA-binding</keyword>
<evidence type="ECO:0000256" key="5">
    <source>
        <dbReference type="SAM" id="MobiDB-lite"/>
    </source>
</evidence>
<dbReference type="Gene3D" id="2.170.150.80">
    <property type="entry name" value="NAC domain"/>
    <property type="match status" value="1"/>
</dbReference>
<keyword evidence="3" id="KW-0804">Transcription</keyword>
<keyword evidence="1" id="KW-0805">Transcription regulation</keyword>
<dbReference type="PROSITE" id="PS51005">
    <property type="entry name" value="NAC"/>
    <property type="match status" value="1"/>
</dbReference>
<proteinExistence type="predicted"/>
<sequence>MQYRNPALKNYGGGVYPLGWRFSPTDVEAIYCYLKNKVENRPLPPVGIMEVDIYEFNPQDLAMYRPNCDKPKEWYFFTPRDRKYRNGKRPNRQAGDGFWRATGADKEVKTKGEVIGWKRALVYYCGKPRKGEKTNWIMHEYMLKDAHPSSTFDTSSNDMKLDVCVLCKIYKNTRKFDIEQEQSTSQNHTLYASQNQISSSYQYGAQATNVNSFQNQPSSSYQGMQLGAQVSSAEDNFQSQPSSFHQCQQLGGQKEPRTTISYSSMMTPYDPMIAMSVNGFQNQPSSSYQGMQLGAQAASVENNFQSQPPSSHQYQPVGGQQEPISYSSMMTTYDPMIATSVNDFQNQPSSSYPGMQLGAQATSTENNFQSQPSSFHQSRQLGDQQEPDTTISYSSMMTTYDPMIDNTTTYFQMEYLNPTPLQIFPPAFDPQEYYVNTEMENNVNDVLFP</sequence>
<dbReference type="EMBL" id="JAIWQS010000001">
    <property type="protein sequence ID" value="KAJ8775340.1"/>
    <property type="molecule type" value="Genomic_DNA"/>
</dbReference>
<evidence type="ECO:0000256" key="4">
    <source>
        <dbReference type="ARBA" id="ARBA00023242"/>
    </source>
</evidence>
<evidence type="ECO:0000259" key="6">
    <source>
        <dbReference type="PROSITE" id="PS51005"/>
    </source>
</evidence>
<accession>A0AAV8UAG2</accession>
<evidence type="ECO:0000256" key="3">
    <source>
        <dbReference type="ARBA" id="ARBA00023163"/>
    </source>
</evidence>
<dbReference type="AlphaFoldDB" id="A0AAV8UAG2"/>
<feature type="domain" description="NAC" evidence="6">
    <location>
        <begin position="16"/>
        <end position="172"/>
    </location>
</feature>
<protein>
    <recommendedName>
        <fullName evidence="6">NAC domain-containing protein</fullName>
    </recommendedName>
</protein>
<dbReference type="PANTHER" id="PTHR31719:SF179">
    <property type="entry name" value="OS08G0148400 PROTEIN"/>
    <property type="match status" value="1"/>
</dbReference>
<keyword evidence="4" id="KW-0539">Nucleus</keyword>
<evidence type="ECO:0000313" key="8">
    <source>
        <dbReference type="Proteomes" id="UP001159364"/>
    </source>
</evidence>
<dbReference type="SUPFAM" id="SSF101941">
    <property type="entry name" value="NAC domain"/>
    <property type="match status" value="1"/>
</dbReference>
<organism evidence="7 8">
    <name type="scientific">Erythroxylum novogranatense</name>
    <dbReference type="NCBI Taxonomy" id="1862640"/>
    <lineage>
        <taxon>Eukaryota</taxon>
        <taxon>Viridiplantae</taxon>
        <taxon>Streptophyta</taxon>
        <taxon>Embryophyta</taxon>
        <taxon>Tracheophyta</taxon>
        <taxon>Spermatophyta</taxon>
        <taxon>Magnoliopsida</taxon>
        <taxon>eudicotyledons</taxon>
        <taxon>Gunneridae</taxon>
        <taxon>Pentapetalae</taxon>
        <taxon>rosids</taxon>
        <taxon>fabids</taxon>
        <taxon>Malpighiales</taxon>
        <taxon>Erythroxylaceae</taxon>
        <taxon>Erythroxylum</taxon>
    </lineage>
</organism>
<dbReference type="GO" id="GO:0003677">
    <property type="term" value="F:DNA binding"/>
    <property type="evidence" value="ECO:0007669"/>
    <property type="project" value="UniProtKB-KW"/>
</dbReference>
<evidence type="ECO:0000256" key="2">
    <source>
        <dbReference type="ARBA" id="ARBA00023125"/>
    </source>
</evidence>
<evidence type="ECO:0000256" key="1">
    <source>
        <dbReference type="ARBA" id="ARBA00023015"/>
    </source>
</evidence>
<dbReference type="InterPro" id="IPR003441">
    <property type="entry name" value="NAC-dom"/>
</dbReference>
<dbReference type="PANTHER" id="PTHR31719">
    <property type="entry name" value="NAC TRANSCRIPTION FACTOR 56"/>
    <property type="match status" value="1"/>
</dbReference>
<dbReference type="GO" id="GO:0006355">
    <property type="term" value="P:regulation of DNA-templated transcription"/>
    <property type="evidence" value="ECO:0007669"/>
    <property type="project" value="InterPro"/>
</dbReference>
<dbReference type="Proteomes" id="UP001159364">
    <property type="component" value="Linkage Group LG01"/>
</dbReference>